<dbReference type="Proteomes" id="UP001054821">
    <property type="component" value="Chromosome 1"/>
</dbReference>
<dbReference type="Proteomes" id="UP000327085">
    <property type="component" value="Chromosome 1"/>
</dbReference>
<reference evidence="1 4" key="3">
    <citation type="journal article" date="2022" name="G3 (Bethesda)">
        <title>Whole-genome sequence and methylome profiling of the almond [Prunus dulcis (Mill.) D.A. Webb] cultivar 'Nonpareil'.</title>
        <authorList>
            <person name="D'Amico-Willman K.M."/>
            <person name="Ouma W.Z."/>
            <person name="Meulia T."/>
            <person name="Sideli G.M."/>
            <person name="Gradziel T.M."/>
            <person name="Fresnedo-Ramirez J."/>
        </authorList>
    </citation>
    <scope>NUCLEOTIDE SEQUENCE [LARGE SCALE GENOMIC DNA]</scope>
    <source>
        <strain evidence="1">Clone GOH B32 T37-40</strain>
    </source>
</reference>
<evidence type="ECO:0000313" key="3">
    <source>
        <dbReference type="Proteomes" id="UP000327085"/>
    </source>
</evidence>
<dbReference type="EMBL" id="JAJFAZ020000001">
    <property type="protein sequence ID" value="KAI5348999.1"/>
    <property type="molecule type" value="Genomic_DNA"/>
</dbReference>
<evidence type="ECO:0000313" key="2">
    <source>
        <dbReference type="EMBL" id="VVA18154.1"/>
    </source>
</evidence>
<protein>
    <submittedName>
        <fullName evidence="2">Uncharacterized protein</fullName>
    </submittedName>
</protein>
<reference evidence="3" key="2">
    <citation type="journal article" date="2020" name="Plant J.">
        <title>Transposons played a major role in the diversification between the closely related almond and peach genomes: results from the almond genome sequence.</title>
        <authorList>
            <person name="Alioto T."/>
            <person name="Alexiou K.G."/>
            <person name="Bardil A."/>
            <person name="Barteri F."/>
            <person name="Castanera R."/>
            <person name="Cruz F."/>
            <person name="Dhingra A."/>
            <person name="Duval H."/>
            <person name="Fernandez I Marti A."/>
            <person name="Frias L."/>
            <person name="Galan B."/>
            <person name="Garcia J.L."/>
            <person name="Howad W."/>
            <person name="Gomez-Garrido J."/>
            <person name="Gut M."/>
            <person name="Julca I."/>
            <person name="Morata J."/>
            <person name="Puigdomenech P."/>
            <person name="Ribeca P."/>
            <person name="Rubio Cabetas M.J."/>
            <person name="Vlasova A."/>
            <person name="Wirthensohn M."/>
            <person name="Garcia-Mas J."/>
            <person name="Gabaldon T."/>
            <person name="Casacuberta J.M."/>
            <person name="Arus P."/>
        </authorList>
    </citation>
    <scope>NUCLEOTIDE SEQUENCE [LARGE SCALE GENOMIC DNA]</scope>
    <source>
        <strain evidence="3">cv. Texas</strain>
    </source>
</reference>
<organism evidence="2 3">
    <name type="scientific">Prunus dulcis</name>
    <name type="common">Almond</name>
    <name type="synonym">Amygdalus dulcis</name>
    <dbReference type="NCBI Taxonomy" id="3755"/>
    <lineage>
        <taxon>Eukaryota</taxon>
        <taxon>Viridiplantae</taxon>
        <taxon>Streptophyta</taxon>
        <taxon>Embryophyta</taxon>
        <taxon>Tracheophyta</taxon>
        <taxon>Spermatophyta</taxon>
        <taxon>Magnoliopsida</taxon>
        <taxon>eudicotyledons</taxon>
        <taxon>Gunneridae</taxon>
        <taxon>Pentapetalae</taxon>
        <taxon>rosids</taxon>
        <taxon>fabids</taxon>
        <taxon>Rosales</taxon>
        <taxon>Rosaceae</taxon>
        <taxon>Amygdaloideae</taxon>
        <taxon>Amygdaleae</taxon>
        <taxon>Prunus</taxon>
    </lineage>
</organism>
<accession>A0A5E4ER48</accession>
<dbReference type="AlphaFoldDB" id="A0A5E4ER48"/>
<dbReference type="InParanoid" id="A0A5E4ER48"/>
<sequence length="110" mass="12523">MASPNSSLGLGLFILDRKLTQFNTITKDRKLTPFNAVHQTEGMIDATGYDRASKMSVHLWSHKESQWSGRCLHARSLIHTFSLQVRLRRPLIDTRGSTSGRLYCSYIKDV</sequence>
<dbReference type="EMBL" id="CABIKO010000028">
    <property type="protein sequence ID" value="VVA18154.1"/>
    <property type="molecule type" value="Genomic_DNA"/>
</dbReference>
<dbReference type="Gramene" id="VVA18154">
    <property type="protein sequence ID" value="VVA18154"/>
    <property type="gene ID" value="Prudul26B004337"/>
</dbReference>
<gene>
    <name evidence="2" type="ORF">ALMOND_2B004337</name>
    <name evidence="1" type="ORF">L3X38_001886</name>
</gene>
<name>A0A5E4ER48_PRUDU</name>
<keyword evidence="4" id="KW-1185">Reference proteome</keyword>
<proteinExistence type="predicted"/>
<evidence type="ECO:0000313" key="1">
    <source>
        <dbReference type="EMBL" id="KAI5348999.1"/>
    </source>
</evidence>
<evidence type="ECO:0000313" key="4">
    <source>
        <dbReference type="Proteomes" id="UP001054821"/>
    </source>
</evidence>
<reference evidence="2" key="1">
    <citation type="submission" date="2019-07" db="EMBL/GenBank/DDBJ databases">
        <authorList>
            <person name="Alioto T."/>
            <person name="Alioto T."/>
            <person name="Gomez Garrido J."/>
        </authorList>
    </citation>
    <scope>NUCLEOTIDE SEQUENCE</scope>
</reference>